<feature type="non-terminal residue" evidence="2">
    <location>
        <position position="1"/>
    </location>
</feature>
<proteinExistence type="predicted"/>
<reference evidence="2" key="1">
    <citation type="submission" date="2018-05" db="EMBL/GenBank/DDBJ databases">
        <authorList>
            <person name="Lanie J.A."/>
            <person name="Ng W.-L."/>
            <person name="Kazmierczak K.M."/>
            <person name="Andrzejewski T.M."/>
            <person name="Davidsen T.M."/>
            <person name="Wayne K.J."/>
            <person name="Tettelin H."/>
            <person name="Glass J.I."/>
            <person name="Rusch D."/>
            <person name="Podicherti R."/>
            <person name="Tsui H.-C.T."/>
            <person name="Winkler M.E."/>
        </authorList>
    </citation>
    <scope>NUCLEOTIDE SEQUENCE</scope>
</reference>
<feature type="compositionally biased region" description="Basic and acidic residues" evidence="1">
    <location>
        <begin position="64"/>
        <end position="74"/>
    </location>
</feature>
<gene>
    <name evidence="2" type="ORF">METZ01_LOCUS368813</name>
</gene>
<dbReference type="EMBL" id="UINC01133177">
    <property type="protein sequence ID" value="SVD15959.1"/>
    <property type="molecule type" value="Genomic_DNA"/>
</dbReference>
<organism evidence="2">
    <name type="scientific">marine metagenome</name>
    <dbReference type="NCBI Taxonomy" id="408172"/>
    <lineage>
        <taxon>unclassified sequences</taxon>
        <taxon>metagenomes</taxon>
        <taxon>ecological metagenomes</taxon>
    </lineage>
</organism>
<name>A0A382T1B5_9ZZZZ</name>
<feature type="region of interest" description="Disordered" evidence="1">
    <location>
        <begin position="37"/>
        <end position="74"/>
    </location>
</feature>
<feature type="compositionally biased region" description="Polar residues" evidence="1">
    <location>
        <begin position="37"/>
        <end position="48"/>
    </location>
</feature>
<accession>A0A382T1B5</accession>
<protein>
    <submittedName>
        <fullName evidence="2">Uncharacterized protein</fullName>
    </submittedName>
</protein>
<evidence type="ECO:0000313" key="2">
    <source>
        <dbReference type="EMBL" id="SVD15959.1"/>
    </source>
</evidence>
<dbReference type="AlphaFoldDB" id="A0A382T1B5"/>
<evidence type="ECO:0000256" key="1">
    <source>
        <dbReference type="SAM" id="MobiDB-lite"/>
    </source>
</evidence>
<sequence>ASKAQSKQIKHVSCERSELRQPSAVFANQLKQASQAQSTLAKRANQASYARLHSRLRLPSPTGREGRKEGRKGS</sequence>